<comment type="similarity">
    <text evidence="2">Belongs to the class-I pyridoxal-phosphate-dependent aminotransferase family.</text>
</comment>
<dbReference type="STRING" id="7217.B3M6C9"/>
<keyword evidence="5 9" id="KW-0032">Aminotransferase</keyword>
<evidence type="ECO:0000256" key="1">
    <source>
        <dbReference type="ARBA" id="ARBA00001933"/>
    </source>
</evidence>
<dbReference type="InterPro" id="IPR015422">
    <property type="entry name" value="PyrdxlP-dep_Trfase_small"/>
</dbReference>
<dbReference type="GO" id="GO:0030170">
    <property type="term" value="F:pyridoxal phosphate binding"/>
    <property type="evidence" value="ECO:0007669"/>
    <property type="project" value="InterPro"/>
</dbReference>
<evidence type="ECO:0000256" key="3">
    <source>
        <dbReference type="ARBA" id="ARBA00011738"/>
    </source>
</evidence>
<dbReference type="SUPFAM" id="SSF53383">
    <property type="entry name" value="PLP-dependent transferases"/>
    <property type="match status" value="1"/>
</dbReference>
<dbReference type="EMBL" id="CH902618">
    <property type="protein sequence ID" value="EDV40778.2"/>
    <property type="molecule type" value="Genomic_DNA"/>
</dbReference>
<comment type="subunit">
    <text evidence="3">Homodimer.</text>
</comment>
<dbReference type="KEGG" id="dan:6493546"/>
<dbReference type="InterPro" id="IPR004839">
    <property type="entry name" value="Aminotransferase_I/II_large"/>
</dbReference>
<dbReference type="PANTHER" id="PTHR11879:SF55">
    <property type="entry name" value="GLUTAMATE OXALOACETATE TRANSAMINASE 1, ISOFORM B"/>
    <property type="match status" value="1"/>
</dbReference>
<protein>
    <recommendedName>
        <fullName evidence="4">aspartate transaminase</fullName>
        <ecNumber evidence="4">2.6.1.1</ecNumber>
    </recommendedName>
</protein>
<dbReference type="PRINTS" id="PR00799">
    <property type="entry name" value="TRANSAMINASE"/>
</dbReference>
<dbReference type="GO" id="GO:0006520">
    <property type="term" value="P:amino acid metabolic process"/>
    <property type="evidence" value="ECO:0007669"/>
    <property type="project" value="InterPro"/>
</dbReference>
<evidence type="ECO:0000256" key="4">
    <source>
        <dbReference type="ARBA" id="ARBA00012753"/>
    </source>
</evidence>
<comment type="cofactor">
    <cofactor evidence="1">
        <name>pyridoxal 5'-phosphate</name>
        <dbReference type="ChEBI" id="CHEBI:597326"/>
    </cofactor>
</comment>
<evidence type="ECO:0000259" key="8">
    <source>
        <dbReference type="Pfam" id="PF00155"/>
    </source>
</evidence>
<evidence type="ECO:0000256" key="6">
    <source>
        <dbReference type="ARBA" id="ARBA00022679"/>
    </source>
</evidence>
<dbReference type="EC" id="2.6.1.1" evidence="4"/>
<evidence type="ECO:0000256" key="5">
    <source>
        <dbReference type="ARBA" id="ARBA00022576"/>
    </source>
</evidence>
<dbReference type="Proteomes" id="UP000007801">
    <property type="component" value="Unassembled WGS sequence"/>
</dbReference>
<dbReference type="Gene3D" id="3.40.640.10">
    <property type="entry name" value="Type I PLP-dependent aspartate aminotransferase-like (Major domain)"/>
    <property type="match status" value="1"/>
</dbReference>
<dbReference type="InterPro" id="IPR015421">
    <property type="entry name" value="PyrdxlP-dep_Trfase_major"/>
</dbReference>
<dbReference type="Gene3D" id="3.90.1150.10">
    <property type="entry name" value="Aspartate Aminotransferase, domain 1"/>
    <property type="match status" value="1"/>
</dbReference>
<evidence type="ECO:0000313" key="9">
    <source>
        <dbReference type="EMBL" id="EDV40778.2"/>
    </source>
</evidence>
<dbReference type="InterPro" id="IPR000796">
    <property type="entry name" value="Asp_trans"/>
</dbReference>
<accession>B3M6C9</accession>
<dbReference type="GeneID" id="6493546"/>
<dbReference type="AlphaFoldDB" id="B3M6C9"/>
<keyword evidence="6 9" id="KW-0808">Transferase</keyword>
<reference evidence="9 10" key="1">
    <citation type="journal article" date="2007" name="Nature">
        <title>Evolution of genes and genomes on the Drosophila phylogeny.</title>
        <authorList>
            <consortium name="Drosophila 12 Genomes Consortium"/>
            <person name="Clark A.G."/>
            <person name="Eisen M.B."/>
            <person name="Smith D.R."/>
            <person name="Bergman C.M."/>
            <person name="Oliver B."/>
            <person name="Markow T.A."/>
            <person name="Kaufman T.C."/>
            <person name="Kellis M."/>
            <person name="Gelbart W."/>
            <person name="Iyer V.N."/>
            <person name="Pollard D.A."/>
            <person name="Sackton T.B."/>
            <person name="Larracuente A.M."/>
            <person name="Singh N.D."/>
            <person name="Abad J.P."/>
            <person name="Abt D.N."/>
            <person name="Adryan B."/>
            <person name="Aguade M."/>
            <person name="Akashi H."/>
            <person name="Anderson W.W."/>
            <person name="Aquadro C.F."/>
            <person name="Ardell D.H."/>
            <person name="Arguello R."/>
            <person name="Artieri C.G."/>
            <person name="Barbash D.A."/>
            <person name="Barker D."/>
            <person name="Barsanti P."/>
            <person name="Batterham P."/>
            <person name="Batzoglou S."/>
            <person name="Begun D."/>
            <person name="Bhutkar A."/>
            <person name="Blanco E."/>
            <person name="Bosak S.A."/>
            <person name="Bradley R.K."/>
            <person name="Brand A.D."/>
            <person name="Brent M.R."/>
            <person name="Brooks A.N."/>
            <person name="Brown R.H."/>
            <person name="Butlin R.K."/>
            <person name="Caggese C."/>
            <person name="Calvi B.R."/>
            <person name="Bernardo de Carvalho A."/>
            <person name="Caspi A."/>
            <person name="Castrezana S."/>
            <person name="Celniker S.E."/>
            <person name="Chang J.L."/>
            <person name="Chapple C."/>
            <person name="Chatterji S."/>
            <person name="Chinwalla A."/>
            <person name="Civetta A."/>
            <person name="Clifton S.W."/>
            <person name="Comeron J.M."/>
            <person name="Costello J.C."/>
            <person name="Coyne J.A."/>
            <person name="Daub J."/>
            <person name="David R.G."/>
            <person name="Delcher A.L."/>
            <person name="Delehaunty K."/>
            <person name="Do C.B."/>
            <person name="Ebling H."/>
            <person name="Edwards K."/>
            <person name="Eickbush T."/>
            <person name="Evans J.D."/>
            <person name="Filipski A."/>
            <person name="Findeiss S."/>
            <person name="Freyhult E."/>
            <person name="Fulton L."/>
            <person name="Fulton R."/>
            <person name="Garcia A.C."/>
            <person name="Gardiner A."/>
            <person name="Garfield D.A."/>
            <person name="Garvin B.E."/>
            <person name="Gibson G."/>
            <person name="Gilbert D."/>
            <person name="Gnerre S."/>
            <person name="Godfrey J."/>
            <person name="Good R."/>
            <person name="Gotea V."/>
            <person name="Gravely B."/>
            <person name="Greenberg A.J."/>
            <person name="Griffiths-Jones S."/>
            <person name="Gross S."/>
            <person name="Guigo R."/>
            <person name="Gustafson E.A."/>
            <person name="Haerty W."/>
            <person name="Hahn M.W."/>
            <person name="Halligan D.L."/>
            <person name="Halpern A.L."/>
            <person name="Halter G.M."/>
            <person name="Han M.V."/>
            <person name="Heger A."/>
            <person name="Hillier L."/>
            <person name="Hinrichs A.S."/>
            <person name="Holmes I."/>
            <person name="Hoskins R.A."/>
            <person name="Hubisz M.J."/>
            <person name="Hultmark D."/>
            <person name="Huntley M.A."/>
            <person name="Jaffe D.B."/>
            <person name="Jagadeeshan S."/>
            <person name="Jeck W.R."/>
            <person name="Johnson J."/>
            <person name="Jones C.D."/>
            <person name="Jordan W.C."/>
            <person name="Karpen G.H."/>
            <person name="Kataoka E."/>
            <person name="Keightley P.D."/>
            <person name="Kheradpour P."/>
            <person name="Kirkness E.F."/>
            <person name="Koerich L.B."/>
            <person name="Kristiansen K."/>
            <person name="Kudrna D."/>
            <person name="Kulathinal R.J."/>
            <person name="Kumar S."/>
            <person name="Kwok R."/>
            <person name="Lander E."/>
            <person name="Langley C.H."/>
            <person name="Lapoint R."/>
            <person name="Lazzaro B.P."/>
            <person name="Lee S.J."/>
            <person name="Levesque L."/>
            <person name="Li R."/>
            <person name="Lin C.F."/>
            <person name="Lin M.F."/>
            <person name="Lindblad-Toh K."/>
            <person name="Llopart A."/>
            <person name="Long M."/>
            <person name="Low L."/>
            <person name="Lozovsky E."/>
            <person name="Lu J."/>
            <person name="Luo M."/>
            <person name="Machado C.A."/>
            <person name="Makalowski W."/>
            <person name="Marzo M."/>
            <person name="Matsuda M."/>
            <person name="Matzkin L."/>
            <person name="McAllister B."/>
            <person name="McBride C.S."/>
            <person name="McKernan B."/>
            <person name="McKernan K."/>
            <person name="Mendez-Lago M."/>
            <person name="Minx P."/>
            <person name="Mollenhauer M.U."/>
            <person name="Montooth K."/>
            <person name="Mount S.M."/>
            <person name="Mu X."/>
            <person name="Myers E."/>
            <person name="Negre B."/>
            <person name="Newfeld S."/>
            <person name="Nielsen R."/>
            <person name="Noor M.A."/>
            <person name="O'Grady P."/>
            <person name="Pachter L."/>
            <person name="Papaceit M."/>
            <person name="Parisi M.J."/>
            <person name="Parisi M."/>
            <person name="Parts L."/>
            <person name="Pedersen J.S."/>
            <person name="Pesole G."/>
            <person name="Phillippy A.M."/>
            <person name="Ponting C.P."/>
            <person name="Pop M."/>
            <person name="Porcelli D."/>
            <person name="Powell J.R."/>
            <person name="Prohaska S."/>
            <person name="Pruitt K."/>
            <person name="Puig M."/>
            <person name="Quesneville H."/>
            <person name="Ram K.R."/>
            <person name="Rand D."/>
            <person name="Rasmussen M.D."/>
            <person name="Reed L.K."/>
            <person name="Reenan R."/>
            <person name="Reily A."/>
            <person name="Remington K.A."/>
            <person name="Rieger T.T."/>
            <person name="Ritchie M.G."/>
            <person name="Robin C."/>
            <person name="Rogers Y.H."/>
            <person name="Rohde C."/>
            <person name="Rozas J."/>
            <person name="Rubenfield M.J."/>
            <person name="Ruiz A."/>
            <person name="Russo S."/>
            <person name="Salzberg S.L."/>
            <person name="Sanchez-Gracia A."/>
            <person name="Saranga D.J."/>
            <person name="Sato H."/>
            <person name="Schaeffer S.W."/>
            <person name="Schatz M.C."/>
            <person name="Schlenke T."/>
            <person name="Schwartz R."/>
            <person name="Segarra C."/>
            <person name="Singh R.S."/>
            <person name="Sirot L."/>
            <person name="Sirota M."/>
            <person name="Sisneros N.B."/>
            <person name="Smith C.D."/>
            <person name="Smith T.F."/>
            <person name="Spieth J."/>
            <person name="Stage D.E."/>
            <person name="Stark A."/>
            <person name="Stephan W."/>
            <person name="Strausberg R.L."/>
            <person name="Strempel S."/>
            <person name="Sturgill D."/>
            <person name="Sutton G."/>
            <person name="Sutton G.G."/>
            <person name="Tao W."/>
            <person name="Teichmann S."/>
            <person name="Tobari Y.N."/>
            <person name="Tomimura Y."/>
            <person name="Tsolas J.M."/>
            <person name="Valente V.L."/>
            <person name="Venter E."/>
            <person name="Venter J.C."/>
            <person name="Vicario S."/>
            <person name="Vieira F.G."/>
            <person name="Vilella A.J."/>
            <person name="Villasante A."/>
            <person name="Walenz B."/>
            <person name="Wang J."/>
            <person name="Wasserman M."/>
            <person name="Watts T."/>
            <person name="Wilson D."/>
            <person name="Wilson R.K."/>
            <person name="Wing R.A."/>
            <person name="Wolfner M.F."/>
            <person name="Wong A."/>
            <person name="Wong G.K."/>
            <person name="Wu C.I."/>
            <person name="Wu G."/>
            <person name="Yamamoto D."/>
            <person name="Yang H.P."/>
            <person name="Yang S.P."/>
            <person name="Yorke J.A."/>
            <person name="Yoshida K."/>
            <person name="Zdobnov E."/>
            <person name="Zhang P."/>
            <person name="Zhang Y."/>
            <person name="Zimin A.V."/>
            <person name="Baldwin J."/>
            <person name="Abdouelleil A."/>
            <person name="Abdulkadir J."/>
            <person name="Abebe A."/>
            <person name="Abera B."/>
            <person name="Abreu J."/>
            <person name="Acer S.C."/>
            <person name="Aftuck L."/>
            <person name="Alexander A."/>
            <person name="An P."/>
            <person name="Anderson E."/>
            <person name="Anderson S."/>
            <person name="Arachi H."/>
            <person name="Azer M."/>
            <person name="Bachantsang P."/>
            <person name="Barry A."/>
            <person name="Bayul T."/>
            <person name="Berlin A."/>
            <person name="Bessette D."/>
            <person name="Bloom T."/>
            <person name="Blye J."/>
            <person name="Boguslavskiy L."/>
            <person name="Bonnet C."/>
            <person name="Boukhgalter B."/>
            <person name="Bourzgui I."/>
            <person name="Brown A."/>
            <person name="Cahill P."/>
            <person name="Channer S."/>
            <person name="Cheshatsang Y."/>
            <person name="Chuda L."/>
            <person name="Citroen M."/>
            <person name="Collymore A."/>
            <person name="Cooke P."/>
            <person name="Costello M."/>
            <person name="D'Aco K."/>
            <person name="Daza R."/>
            <person name="De Haan G."/>
            <person name="DeGray S."/>
            <person name="DeMaso C."/>
            <person name="Dhargay N."/>
            <person name="Dooley K."/>
            <person name="Dooley E."/>
            <person name="Doricent M."/>
            <person name="Dorje P."/>
            <person name="Dorjee K."/>
            <person name="Dupes A."/>
            <person name="Elong R."/>
            <person name="Falk J."/>
            <person name="Farina A."/>
            <person name="Faro S."/>
            <person name="Ferguson D."/>
            <person name="Fisher S."/>
            <person name="Foley C.D."/>
            <person name="Franke A."/>
            <person name="Friedrich D."/>
            <person name="Gadbois L."/>
            <person name="Gearin G."/>
            <person name="Gearin C.R."/>
            <person name="Giannoukos G."/>
            <person name="Goode T."/>
            <person name="Graham J."/>
            <person name="Grandbois E."/>
            <person name="Grewal S."/>
            <person name="Gyaltsen K."/>
            <person name="Hafez N."/>
            <person name="Hagos B."/>
            <person name="Hall J."/>
            <person name="Henson C."/>
            <person name="Hollinger A."/>
            <person name="Honan T."/>
            <person name="Huard M.D."/>
            <person name="Hughes L."/>
            <person name="Hurhula B."/>
            <person name="Husby M.E."/>
            <person name="Kamat A."/>
            <person name="Kanga B."/>
            <person name="Kashin S."/>
            <person name="Khazanovich D."/>
            <person name="Kisner P."/>
            <person name="Lance K."/>
            <person name="Lara M."/>
            <person name="Lee W."/>
            <person name="Lennon N."/>
            <person name="Letendre F."/>
            <person name="LeVine R."/>
            <person name="Lipovsky A."/>
            <person name="Liu X."/>
            <person name="Liu J."/>
            <person name="Liu S."/>
            <person name="Lokyitsang T."/>
            <person name="Lokyitsang Y."/>
            <person name="Lubonja R."/>
            <person name="Lui A."/>
            <person name="MacDonald P."/>
            <person name="Magnisalis V."/>
            <person name="Maru K."/>
            <person name="Matthews C."/>
            <person name="McCusker W."/>
            <person name="McDonough S."/>
            <person name="Mehta T."/>
            <person name="Meldrim J."/>
            <person name="Meneus L."/>
            <person name="Mihai O."/>
            <person name="Mihalev A."/>
            <person name="Mihova T."/>
            <person name="Mittelman R."/>
            <person name="Mlenga V."/>
            <person name="Montmayeur A."/>
            <person name="Mulrain L."/>
            <person name="Navidi A."/>
            <person name="Naylor J."/>
            <person name="Negash T."/>
            <person name="Nguyen T."/>
            <person name="Nguyen N."/>
            <person name="Nicol R."/>
            <person name="Norbu C."/>
            <person name="Norbu N."/>
            <person name="Novod N."/>
            <person name="O'Neill B."/>
            <person name="Osman S."/>
            <person name="Markiewicz E."/>
            <person name="Oyono O.L."/>
            <person name="Patti C."/>
            <person name="Phunkhang P."/>
            <person name="Pierre F."/>
            <person name="Priest M."/>
            <person name="Raghuraman S."/>
            <person name="Rege F."/>
            <person name="Reyes R."/>
            <person name="Rise C."/>
            <person name="Rogov P."/>
            <person name="Ross K."/>
            <person name="Ryan E."/>
            <person name="Settipalli S."/>
            <person name="Shea T."/>
            <person name="Sherpa N."/>
            <person name="Shi L."/>
            <person name="Shih D."/>
            <person name="Sparrow T."/>
            <person name="Spaulding J."/>
            <person name="Stalker J."/>
            <person name="Stange-Thomann N."/>
            <person name="Stavropoulos S."/>
            <person name="Stone C."/>
            <person name="Strader C."/>
            <person name="Tesfaye S."/>
            <person name="Thomson T."/>
            <person name="Thoulutsang Y."/>
            <person name="Thoulutsang D."/>
            <person name="Topham K."/>
            <person name="Topping I."/>
            <person name="Tsamla T."/>
            <person name="Vassiliev H."/>
            <person name="Vo A."/>
            <person name="Wangchuk T."/>
            <person name="Wangdi T."/>
            <person name="Weiand M."/>
            <person name="Wilkinson J."/>
            <person name="Wilson A."/>
            <person name="Yadav S."/>
            <person name="Young G."/>
            <person name="Yu Q."/>
            <person name="Zembek L."/>
            <person name="Zhong D."/>
            <person name="Zimmer A."/>
            <person name="Zwirko Z."/>
            <person name="Jaffe D.B."/>
            <person name="Alvarez P."/>
            <person name="Brockman W."/>
            <person name="Butler J."/>
            <person name="Chin C."/>
            <person name="Gnerre S."/>
            <person name="Grabherr M."/>
            <person name="Kleber M."/>
            <person name="Mauceli E."/>
            <person name="MacCallum I."/>
        </authorList>
    </citation>
    <scope>NUCLEOTIDE SEQUENCE [LARGE SCALE GENOMIC DNA]</scope>
    <source>
        <strain evidence="10">Tucson 14024-0371.13</strain>
    </source>
</reference>
<evidence type="ECO:0000256" key="7">
    <source>
        <dbReference type="ARBA" id="ARBA00022898"/>
    </source>
</evidence>
<keyword evidence="10" id="KW-1185">Reference proteome</keyword>
<dbReference type="OrthoDB" id="6752799at2759"/>
<evidence type="ECO:0000256" key="2">
    <source>
        <dbReference type="ARBA" id="ARBA00007441"/>
    </source>
</evidence>
<name>B3M6C9_DROAN</name>
<dbReference type="InParanoid" id="B3M6C9"/>
<dbReference type="Pfam" id="PF00155">
    <property type="entry name" value="Aminotran_1_2"/>
    <property type="match status" value="1"/>
</dbReference>
<dbReference type="GO" id="GO:0004069">
    <property type="term" value="F:L-aspartate:2-oxoglutarate aminotransferase activity"/>
    <property type="evidence" value="ECO:0007669"/>
    <property type="project" value="UniProtKB-EC"/>
</dbReference>
<gene>
    <name evidence="9" type="primary">Dana\GF10678</name>
    <name evidence="9" type="synonym">dana_GLEANR_10634</name>
    <name evidence="9" type="ORF">GF10678</name>
</gene>
<organism evidence="9 10">
    <name type="scientific">Drosophila ananassae</name>
    <name type="common">Fruit fly</name>
    <dbReference type="NCBI Taxonomy" id="7217"/>
    <lineage>
        <taxon>Eukaryota</taxon>
        <taxon>Metazoa</taxon>
        <taxon>Ecdysozoa</taxon>
        <taxon>Arthropoda</taxon>
        <taxon>Hexapoda</taxon>
        <taxon>Insecta</taxon>
        <taxon>Pterygota</taxon>
        <taxon>Neoptera</taxon>
        <taxon>Endopterygota</taxon>
        <taxon>Diptera</taxon>
        <taxon>Brachycera</taxon>
        <taxon>Muscomorpha</taxon>
        <taxon>Ephydroidea</taxon>
        <taxon>Drosophilidae</taxon>
        <taxon>Drosophila</taxon>
        <taxon>Sophophora</taxon>
    </lineage>
</organism>
<dbReference type="PANTHER" id="PTHR11879">
    <property type="entry name" value="ASPARTATE AMINOTRANSFERASE"/>
    <property type="match status" value="1"/>
</dbReference>
<dbReference type="eggNOG" id="KOG1412">
    <property type="taxonomic scope" value="Eukaryota"/>
</dbReference>
<evidence type="ECO:0000313" key="10">
    <source>
        <dbReference type="Proteomes" id="UP000007801"/>
    </source>
</evidence>
<feature type="domain" description="Aminotransferase class I/classII large" evidence="8">
    <location>
        <begin position="95"/>
        <end position="422"/>
    </location>
</feature>
<dbReference type="SMR" id="B3M6C9"/>
<proteinExistence type="inferred from homology"/>
<keyword evidence="7" id="KW-0663">Pyridoxal phosphate</keyword>
<sequence>MSVILGLGQTLLPLTFSQFSSRSSTKFAPFACLKAVQPSESEILEQEYRLDGSTEKLNLAPDIFRNELGRPNVFSTIRRAEIILCCDDSLSREPLPPLGNLEFLQATTEMVLGKSSPAEVQNRVIGIQTKSSHEALVLAAKFLRRKLNLEVCLLARPCNAEYWNIFRRAGFNCQSYQYYSDVKGQLNIYGLVADLMAAPEGAVVILDGCAHNPTGTDPSVDEWQLIGHIVKCKKMLPVIHLEAAGLASGDVNQDAWPVRHFAETGVDFLCAQSFDKNFGLYNDTIGQLMIVLANAEHYNKTKQNFEELISEKNVDSSAVSSSRIVAKVLNCREMRNNWSENLLEMHKRIQKIRLQLTDKLIELKTPGHWRNLKAQKGHYMYSGLSRPHIQELKRKHIYIPKSGRINLSTIEPNRVAHLAETINDVLQETRNQNSLDALFSCDHIDAMYQYFQSV</sequence>
<dbReference type="HOGENOM" id="CLU_407835_0_0_1"/>
<dbReference type="InterPro" id="IPR015424">
    <property type="entry name" value="PyrdxlP-dep_Trfase"/>
</dbReference>